<evidence type="ECO:0000313" key="1">
    <source>
        <dbReference type="Ensembl" id="ENSZLMP00000005366.1"/>
    </source>
</evidence>
<accession>A0A8D2NXY0</accession>
<organism evidence="1 2">
    <name type="scientific">Zosterops lateralis melanops</name>
    <dbReference type="NCBI Taxonomy" id="1220523"/>
    <lineage>
        <taxon>Eukaryota</taxon>
        <taxon>Metazoa</taxon>
        <taxon>Chordata</taxon>
        <taxon>Craniata</taxon>
        <taxon>Vertebrata</taxon>
        <taxon>Euteleostomi</taxon>
        <taxon>Archelosauria</taxon>
        <taxon>Archosauria</taxon>
        <taxon>Dinosauria</taxon>
        <taxon>Saurischia</taxon>
        <taxon>Theropoda</taxon>
        <taxon>Coelurosauria</taxon>
        <taxon>Aves</taxon>
        <taxon>Neognathae</taxon>
        <taxon>Neoaves</taxon>
        <taxon>Telluraves</taxon>
        <taxon>Australaves</taxon>
        <taxon>Passeriformes</taxon>
        <taxon>Sylvioidea</taxon>
        <taxon>Zosteropidae</taxon>
        <taxon>Zosterops</taxon>
    </lineage>
</organism>
<proteinExistence type="predicted"/>
<keyword evidence="2" id="KW-1185">Reference proteome</keyword>
<evidence type="ECO:0000313" key="2">
    <source>
        <dbReference type="Proteomes" id="UP000694401"/>
    </source>
</evidence>
<dbReference type="AlphaFoldDB" id="A0A8D2NXY0"/>
<protein>
    <submittedName>
        <fullName evidence="1">Uncharacterized protein</fullName>
    </submittedName>
</protein>
<name>A0A8D2NXY0_ZOSLA</name>
<sequence length="143" mass="16177">MHNFSSTRPMLLRSNFMRLVPSLSQEHKDPCMSSSFKQELCCSSALHGTGTALVESAEARKPKKKFWTLLKDWGNFSLIQLEFSNFHRPPASISGGDEQRKSSCVDMYEHKIFTFLSTIVQRTRQVTSSAVLGDGEEPEKIFS</sequence>
<reference evidence="1" key="1">
    <citation type="submission" date="2025-08" db="UniProtKB">
        <authorList>
            <consortium name="Ensembl"/>
        </authorList>
    </citation>
    <scope>IDENTIFICATION</scope>
</reference>
<dbReference type="Ensembl" id="ENSZLMT00000005541.1">
    <property type="protein sequence ID" value="ENSZLMP00000005366.1"/>
    <property type="gene ID" value="ENSZLMG00000003811.1"/>
</dbReference>
<reference evidence="1" key="2">
    <citation type="submission" date="2025-09" db="UniProtKB">
        <authorList>
            <consortium name="Ensembl"/>
        </authorList>
    </citation>
    <scope>IDENTIFICATION</scope>
</reference>
<dbReference type="Proteomes" id="UP000694401">
    <property type="component" value="Unassembled WGS sequence"/>
</dbReference>